<proteinExistence type="predicted"/>
<dbReference type="Proteomes" id="UP000294929">
    <property type="component" value="Unassembled WGS sequence"/>
</dbReference>
<organism evidence="1 2">
    <name type="scientific">Mycolicibacterium mucogenicum</name>
    <name type="common">Mycobacterium mucogenicum</name>
    <dbReference type="NCBI Taxonomy" id="56689"/>
    <lineage>
        <taxon>Bacteria</taxon>
        <taxon>Bacillati</taxon>
        <taxon>Actinomycetota</taxon>
        <taxon>Actinomycetes</taxon>
        <taxon>Mycobacteriales</taxon>
        <taxon>Mycobacteriaceae</taxon>
        <taxon>Mycolicibacterium</taxon>
    </lineage>
</organism>
<sequence>MTDDEPPTPNGITMTHSSAQKQATKLMKPALIATQIFVAVATTVAVAACSTTGAPAVRADPQPTLGRAWNPSARGYGTVQPARVFNGGDPTGDIWGITWSSWGGEQATGTGTSYGMPPGVVSVAQSVKESATIVAYNLGYCDGQLMYQAAKWYFPGYGETFNPAGHYNICTGDYVDGL</sequence>
<accession>A0A4R5WF09</accession>
<dbReference type="AlphaFoldDB" id="A0A4R5WF09"/>
<evidence type="ECO:0000313" key="1">
    <source>
        <dbReference type="EMBL" id="TDK88555.1"/>
    </source>
</evidence>
<dbReference type="RefSeq" id="WP_133426983.1">
    <property type="nucleotide sequence ID" value="NZ_SDLO01000010.1"/>
</dbReference>
<protein>
    <submittedName>
        <fullName evidence="1">Uncharacterized protein</fullName>
    </submittedName>
</protein>
<name>A0A4R5WF09_MYCMU</name>
<dbReference type="EMBL" id="SDLO01000010">
    <property type="protein sequence ID" value="TDK88555.1"/>
    <property type="molecule type" value="Genomic_DNA"/>
</dbReference>
<evidence type="ECO:0000313" key="2">
    <source>
        <dbReference type="Proteomes" id="UP000294929"/>
    </source>
</evidence>
<reference evidence="1 2" key="1">
    <citation type="submission" date="2019-01" db="EMBL/GenBank/DDBJ databases">
        <title>High-quality-draft genome sequences of five non-tuberculosis mycobacteriaceae isolated from a nosocomial environment.</title>
        <authorList>
            <person name="Tiago I."/>
            <person name="Alarico S."/>
            <person name="Pereira S.G."/>
            <person name="Coelho C."/>
            <person name="Maranha A."/>
            <person name="Empadinhas N."/>
        </authorList>
    </citation>
    <scope>NUCLEOTIDE SEQUENCE [LARGE SCALE GENOMIC DNA]</scope>
    <source>
        <strain evidence="1 2">24AIII</strain>
    </source>
</reference>
<comment type="caution">
    <text evidence="1">The sequence shown here is derived from an EMBL/GenBank/DDBJ whole genome shotgun (WGS) entry which is preliminary data.</text>
</comment>
<gene>
    <name evidence="1" type="ORF">EUA03_14110</name>
</gene>